<protein>
    <submittedName>
        <fullName evidence="3">Response regulator receiver domain-containing protein</fullName>
    </submittedName>
</protein>
<organism evidence="3 4">
    <name type="scientific">Litoreibacter janthinus</name>
    <dbReference type="NCBI Taxonomy" id="670154"/>
    <lineage>
        <taxon>Bacteria</taxon>
        <taxon>Pseudomonadati</taxon>
        <taxon>Pseudomonadota</taxon>
        <taxon>Alphaproteobacteria</taxon>
        <taxon>Rhodobacterales</taxon>
        <taxon>Roseobacteraceae</taxon>
        <taxon>Litoreibacter</taxon>
    </lineage>
</organism>
<dbReference type="STRING" id="670154.SAMN04488002_0172"/>
<name>A0A1I6FRW8_9RHOB</name>
<dbReference type="InterPro" id="IPR011006">
    <property type="entry name" value="CheY-like_superfamily"/>
</dbReference>
<proteinExistence type="predicted"/>
<evidence type="ECO:0000256" key="1">
    <source>
        <dbReference type="PROSITE-ProRule" id="PRU00169"/>
    </source>
</evidence>
<dbReference type="PROSITE" id="PS50110">
    <property type="entry name" value="RESPONSE_REGULATORY"/>
    <property type="match status" value="1"/>
</dbReference>
<keyword evidence="4" id="KW-1185">Reference proteome</keyword>
<feature type="modified residue" description="4-aspartylphosphate" evidence="1">
    <location>
        <position position="56"/>
    </location>
</feature>
<dbReference type="Gene3D" id="3.40.50.2300">
    <property type="match status" value="1"/>
</dbReference>
<dbReference type="OrthoDB" id="582170at2"/>
<dbReference type="GO" id="GO:0000160">
    <property type="term" value="P:phosphorelay signal transduction system"/>
    <property type="evidence" value="ECO:0007669"/>
    <property type="project" value="InterPro"/>
</dbReference>
<dbReference type="SUPFAM" id="SSF52172">
    <property type="entry name" value="CheY-like"/>
    <property type="match status" value="1"/>
</dbReference>
<dbReference type="Proteomes" id="UP000199658">
    <property type="component" value="Unassembled WGS sequence"/>
</dbReference>
<keyword evidence="1" id="KW-0597">Phosphoprotein</keyword>
<reference evidence="4" key="1">
    <citation type="submission" date="2016-10" db="EMBL/GenBank/DDBJ databases">
        <authorList>
            <person name="Varghese N."/>
            <person name="Submissions S."/>
        </authorList>
    </citation>
    <scope>NUCLEOTIDE SEQUENCE [LARGE SCALE GENOMIC DNA]</scope>
    <source>
        <strain evidence="4">DSM 26921</strain>
    </source>
</reference>
<gene>
    <name evidence="3" type="ORF">SAMN04488002_0172</name>
</gene>
<dbReference type="EMBL" id="FOYO01000001">
    <property type="protein sequence ID" value="SFR32638.1"/>
    <property type="molecule type" value="Genomic_DNA"/>
</dbReference>
<sequence>MSLATKIIIFEDEPLIAFDIEEAVLEAGCEVVGIARTVEEGLGLLKTVACDGAVLDANLNGNSVEPIAKELEARKLRYIIASGYSRDQLEFVHDATPLVNKPFSMPELVSVVRTHLCNEEHEGDQLA</sequence>
<accession>A0A1I6FRW8</accession>
<dbReference type="AlphaFoldDB" id="A0A1I6FRW8"/>
<dbReference type="InterPro" id="IPR001789">
    <property type="entry name" value="Sig_transdc_resp-reg_receiver"/>
</dbReference>
<feature type="domain" description="Response regulatory" evidence="2">
    <location>
        <begin position="6"/>
        <end position="116"/>
    </location>
</feature>
<evidence type="ECO:0000313" key="3">
    <source>
        <dbReference type="EMBL" id="SFR32638.1"/>
    </source>
</evidence>
<evidence type="ECO:0000313" key="4">
    <source>
        <dbReference type="Proteomes" id="UP000199658"/>
    </source>
</evidence>
<evidence type="ECO:0000259" key="2">
    <source>
        <dbReference type="PROSITE" id="PS50110"/>
    </source>
</evidence>